<evidence type="ECO:0000259" key="1">
    <source>
        <dbReference type="Pfam" id="PF12773"/>
    </source>
</evidence>
<evidence type="ECO:0000313" key="2">
    <source>
        <dbReference type="EMBL" id="PAV05776.1"/>
    </source>
</evidence>
<protein>
    <recommendedName>
        <fullName evidence="1">DZANK-type domain-containing protein</fullName>
    </recommendedName>
</protein>
<proteinExistence type="predicted"/>
<dbReference type="Pfam" id="PF12773">
    <property type="entry name" value="DZR"/>
    <property type="match status" value="1"/>
</dbReference>
<organism evidence="2 3">
    <name type="scientific">Methanobacterium bryantii</name>
    <dbReference type="NCBI Taxonomy" id="2161"/>
    <lineage>
        <taxon>Archaea</taxon>
        <taxon>Methanobacteriati</taxon>
        <taxon>Methanobacteriota</taxon>
        <taxon>Methanomada group</taxon>
        <taxon>Methanobacteria</taxon>
        <taxon>Methanobacteriales</taxon>
        <taxon>Methanobacteriaceae</taxon>
        <taxon>Methanobacterium</taxon>
    </lineage>
</organism>
<gene>
    <name evidence="2" type="ORF">ASJ80_08565</name>
</gene>
<name>A0A2A2H8Y4_METBR</name>
<evidence type="ECO:0000313" key="3">
    <source>
        <dbReference type="Proteomes" id="UP000217784"/>
    </source>
</evidence>
<comment type="caution">
    <text evidence="2">The sequence shown here is derived from an EMBL/GenBank/DDBJ whole genome shotgun (WGS) entry which is preliminary data.</text>
</comment>
<dbReference type="EMBL" id="LMVM01000002">
    <property type="protein sequence ID" value="PAV05776.1"/>
    <property type="molecule type" value="Genomic_DNA"/>
</dbReference>
<dbReference type="Proteomes" id="UP000217784">
    <property type="component" value="Unassembled WGS sequence"/>
</dbReference>
<reference evidence="2 3" key="1">
    <citation type="journal article" date="2017" name="BMC Genomics">
        <title>Genomic analysis of methanogenic archaea reveals a shift towards energy conservation.</title>
        <authorList>
            <person name="Gilmore S.P."/>
            <person name="Henske J.K."/>
            <person name="Sexton J.A."/>
            <person name="Solomon K.V."/>
            <person name="Seppala S."/>
            <person name="Yoo J.I."/>
            <person name="Huyett L.M."/>
            <person name="Pressman A."/>
            <person name="Cogan J.Z."/>
            <person name="Kivenson V."/>
            <person name="Peng X."/>
            <person name="Tan Y."/>
            <person name="Valentine D.L."/>
            <person name="O'Malley M.A."/>
        </authorList>
    </citation>
    <scope>NUCLEOTIDE SEQUENCE [LARGE SCALE GENOMIC DNA]</scope>
    <source>
        <strain evidence="2 3">M.o.H.</strain>
    </source>
</reference>
<feature type="domain" description="DZANK-type" evidence="1">
    <location>
        <begin position="8"/>
        <end position="64"/>
    </location>
</feature>
<dbReference type="AlphaFoldDB" id="A0A2A2H8Y4"/>
<dbReference type="InterPro" id="IPR025874">
    <property type="entry name" value="DZR"/>
</dbReference>
<accession>A0A2A2H8Y4</accession>
<keyword evidence="3" id="KW-1185">Reference proteome</keyword>
<sequence length="99" mass="11491">MKEKSAICPECGKKIQKYDRICKHCGSWFKELTKEEYYSIQLVKCKKCGAIVKNKNANFCQECGVKLQKEDIKPNELKKIHITSEKEAWPKRIAISLVI</sequence>